<dbReference type="AlphaFoldDB" id="A0A6A4WJ85"/>
<feature type="transmembrane region" description="Helical" evidence="6">
    <location>
        <begin position="139"/>
        <end position="158"/>
    </location>
</feature>
<gene>
    <name evidence="7" type="ORF">FJT64_021668</name>
</gene>
<dbReference type="Gene3D" id="1.20.1070.10">
    <property type="entry name" value="Rhodopsin 7-helix transmembrane proteins"/>
    <property type="match status" value="1"/>
</dbReference>
<dbReference type="PANTHER" id="PTHR23112:SF0">
    <property type="entry name" value="TRANSMEMBRANE PROTEIN 116"/>
    <property type="match status" value="1"/>
</dbReference>
<dbReference type="OrthoDB" id="6105900at2759"/>
<dbReference type="GO" id="GO:0005886">
    <property type="term" value="C:plasma membrane"/>
    <property type="evidence" value="ECO:0007669"/>
    <property type="project" value="TreeGrafter"/>
</dbReference>
<dbReference type="PROSITE" id="PS51257">
    <property type="entry name" value="PROKAR_LIPOPROTEIN"/>
    <property type="match status" value="1"/>
</dbReference>
<feature type="transmembrane region" description="Helical" evidence="6">
    <location>
        <begin position="20"/>
        <end position="42"/>
    </location>
</feature>
<dbReference type="Proteomes" id="UP000440578">
    <property type="component" value="Unassembled WGS sequence"/>
</dbReference>
<dbReference type="CDD" id="cd00637">
    <property type="entry name" value="7tm_classA_rhodopsin-like"/>
    <property type="match status" value="1"/>
</dbReference>
<keyword evidence="4 6" id="KW-0472">Membrane</keyword>
<evidence type="ECO:0000256" key="5">
    <source>
        <dbReference type="SAM" id="MobiDB-lite"/>
    </source>
</evidence>
<evidence type="ECO:0000256" key="6">
    <source>
        <dbReference type="SAM" id="Phobius"/>
    </source>
</evidence>
<feature type="transmembrane region" description="Helical" evidence="6">
    <location>
        <begin position="99"/>
        <end position="127"/>
    </location>
</feature>
<keyword evidence="2 6" id="KW-0812">Transmembrane</keyword>
<dbReference type="GO" id="GO:0004930">
    <property type="term" value="F:G protein-coupled receptor activity"/>
    <property type="evidence" value="ECO:0007669"/>
    <property type="project" value="TreeGrafter"/>
</dbReference>
<evidence type="ECO:0000313" key="8">
    <source>
        <dbReference type="Proteomes" id="UP000440578"/>
    </source>
</evidence>
<comment type="caution">
    <text evidence="7">The sequence shown here is derived from an EMBL/GenBank/DDBJ whole genome shotgun (WGS) entry which is preliminary data.</text>
</comment>
<feature type="transmembrane region" description="Helical" evidence="6">
    <location>
        <begin position="262"/>
        <end position="285"/>
    </location>
</feature>
<dbReference type="PANTHER" id="PTHR23112">
    <property type="entry name" value="G PROTEIN-COUPLED RECEPTOR 157-RELATED"/>
    <property type="match status" value="1"/>
</dbReference>
<name>A0A6A4WJ85_AMPAM</name>
<dbReference type="EMBL" id="VIIS01000623">
    <property type="protein sequence ID" value="KAF0306895.1"/>
    <property type="molecule type" value="Genomic_DNA"/>
</dbReference>
<protein>
    <submittedName>
        <fullName evidence="7">Uncharacterized protein</fullName>
    </submittedName>
</protein>
<proteinExistence type="predicted"/>
<dbReference type="GO" id="GO:0007189">
    <property type="term" value="P:adenylate cyclase-activating G protein-coupled receptor signaling pathway"/>
    <property type="evidence" value="ECO:0007669"/>
    <property type="project" value="TreeGrafter"/>
</dbReference>
<evidence type="ECO:0000256" key="1">
    <source>
        <dbReference type="ARBA" id="ARBA00004141"/>
    </source>
</evidence>
<feature type="transmembrane region" description="Helical" evidence="6">
    <location>
        <begin position="234"/>
        <end position="256"/>
    </location>
</feature>
<comment type="subcellular location">
    <subcellularLocation>
        <location evidence="1">Membrane</location>
        <topology evidence="1">Multi-pass membrane protein</topology>
    </subcellularLocation>
</comment>
<reference evidence="7 8" key="1">
    <citation type="submission" date="2019-07" db="EMBL/GenBank/DDBJ databases">
        <title>Draft genome assembly of a fouling barnacle, Amphibalanus amphitrite (Darwin, 1854): The first reference genome for Thecostraca.</title>
        <authorList>
            <person name="Kim W."/>
        </authorList>
    </citation>
    <scope>NUCLEOTIDE SEQUENCE [LARGE SCALE GENOMIC DNA]</scope>
    <source>
        <strain evidence="7">SNU_AA5</strain>
        <tissue evidence="7">Soma without cirri and trophi</tissue>
    </source>
</reference>
<sequence length="332" mass="36025">MTAARSGYDLPVYGLDSGAFPYIHAAALSCITCSLLCALATIGWSWRANRGRFADWSPGDRMVVYLALCDLLFNVSHSLDHAQYAATGDHVRPPLLCAVYGFSLAEFIAAQNLLVTAVAVNACLLVYRGRPVPFGRGDWRLLLVTFGVPFVFCTAVFSRGGFGPNGVFCYFDGVNGQVAKVFFTTAPLVGAIVFNGALYALTWRRLRRQAGRNCRVLGRSRLTRAAARTARTSLLFVAAFFVQWWAMAVFGVWDLIAAPPEWFFQAVTTFSNLGGVLNGCVFVIIRRRRAGALSLSVSSRTLPGSVQSVAGALAERDRESGGPRRPPPPRGV</sequence>
<evidence type="ECO:0000256" key="3">
    <source>
        <dbReference type="ARBA" id="ARBA00022989"/>
    </source>
</evidence>
<evidence type="ECO:0000256" key="4">
    <source>
        <dbReference type="ARBA" id="ARBA00023136"/>
    </source>
</evidence>
<keyword evidence="3 6" id="KW-1133">Transmembrane helix</keyword>
<organism evidence="7 8">
    <name type="scientific">Amphibalanus amphitrite</name>
    <name type="common">Striped barnacle</name>
    <name type="synonym">Balanus amphitrite</name>
    <dbReference type="NCBI Taxonomy" id="1232801"/>
    <lineage>
        <taxon>Eukaryota</taxon>
        <taxon>Metazoa</taxon>
        <taxon>Ecdysozoa</taxon>
        <taxon>Arthropoda</taxon>
        <taxon>Crustacea</taxon>
        <taxon>Multicrustacea</taxon>
        <taxon>Cirripedia</taxon>
        <taxon>Thoracica</taxon>
        <taxon>Thoracicalcarea</taxon>
        <taxon>Balanomorpha</taxon>
        <taxon>Balanoidea</taxon>
        <taxon>Balanidae</taxon>
        <taxon>Amphibalaninae</taxon>
        <taxon>Amphibalanus</taxon>
    </lineage>
</organism>
<evidence type="ECO:0000256" key="2">
    <source>
        <dbReference type="ARBA" id="ARBA00022692"/>
    </source>
</evidence>
<evidence type="ECO:0000313" key="7">
    <source>
        <dbReference type="EMBL" id="KAF0306895.1"/>
    </source>
</evidence>
<feature type="region of interest" description="Disordered" evidence="5">
    <location>
        <begin position="311"/>
        <end position="332"/>
    </location>
</feature>
<feature type="transmembrane region" description="Helical" evidence="6">
    <location>
        <begin position="62"/>
        <end position="79"/>
    </location>
</feature>
<accession>A0A6A4WJ85</accession>
<dbReference type="SUPFAM" id="SSF81321">
    <property type="entry name" value="Family A G protein-coupled receptor-like"/>
    <property type="match status" value="1"/>
</dbReference>
<keyword evidence="8" id="KW-1185">Reference proteome</keyword>
<feature type="transmembrane region" description="Helical" evidence="6">
    <location>
        <begin position="178"/>
        <end position="202"/>
    </location>
</feature>